<comment type="caution">
    <text evidence="4">The sequence shown here is derived from an EMBL/GenBank/DDBJ whole genome shotgun (WGS) entry which is preliminary data.</text>
</comment>
<name>A0A9N9PSV1_9HELO</name>
<dbReference type="InterPro" id="IPR021102">
    <property type="entry name" value="PNGase_A"/>
</dbReference>
<evidence type="ECO:0000256" key="2">
    <source>
        <dbReference type="SAM" id="Phobius"/>
    </source>
</evidence>
<keyword evidence="2" id="KW-1133">Transmembrane helix</keyword>
<gene>
    <name evidence="4" type="ORF">HYFRA_00006705</name>
</gene>
<accession>A0A9N9PSV1</accession>
<dbReference type="Pfam" id="PF12222">
    <property type="entry name" value="PNGaseA"/>
    <property type="match status" value="1"/>
</dbReference>
<reference evidence="4" key="1">
    <citation type="submission" date="2021-07" db="EMBL/GenBank/DDBJ databases">
        <authorList>
            <person name="Durling M."/>
        </authorList>
    </citation>
    <scope>NUCLEOTIDE SEQUENCE</scope>
</reference>
<proteinExistence type="predicted"/>
<dbReference type="Proteomes" id="UP000696280">
    <property type="component" value="Unassembled WGS sequence"/>
</dbReference>
<dbReference type="Pfam" id="PF25156">
    <property type="entry name" value="PNGase_A_C"/>
    <property type="match status" value="1"/>
</dbReference>
<protein>
    <recommendedName>
        <fullName evidence="3">Peptide N-acetyl-beta-D-glucosaminyl asparaginase amidase A N-terminal domain-containing protein</fullName>
    </recommendedName>
</protein>
<feature type="domain" description="Peptide N-acetyl-beta-D-glucosaminyl asparaginase amidase A N-terminal" evidence="3">
    <location>
        <begin position="150"/>
        <end position="476"/>
    </location>
</feature>
<dbReference type="AlphaFoldDB" id="A0A9N9PSV1"/>
<keyword evidence="2" id="KW-0812">Transmembrane</keyword>
<feature type="transmembrane region" description="Helical" evidence="2">
    <location>
        <begin position="46"/>
        <end position="66"/>
    </location>
</feature>
<dbReference type="EMBL" id="CAJVRL010000052">
    <property type="protein sequence ID" value="CAG8953813.1"/>
    <property type="molecule type" value="Genomic_DNA"/>
</dbReference>
<feature type="region of interest" description="Disordered" evidence="1">
    <location>
        <begin position="1"/>
        <end position="39"/>
    </location>
</feature>
<evidence type="ECO:0000256" key="1">
    <source>
        <dbReference type="SAM" id="MobiDB-lite"/>
    </source>
</evidence>
<dbReference type="OrthoDB" id="1612078at2759"/>
<keyword evidence="2" id="KW-0472">Membrane</keyword>
<evidence type="ECO:0000259" key="3">
    <source>
        <dbReference type="Pfam" id="PF12222"/>
    </source>
</evidence>
<sequence length="719" mass="79379">MDDGEQVELEKNPRPTREPKPILHSQKPDSESLNTTTPRGSRSFPWYQILTFQSIIAAFYIIWFLALSNYPSKIYHGQKLHDQKRSFPTYSNVPPTRFLEESQIVANSTPQPINTFQLTVPNLAPDGRIQDVFSNSTFKAVDMPVSSVATSGTPCQVVLMQSVFASSFGKPFVGDYRPPSCMTGANVVMMNLTVTSRGQQFDRLAIMYFGASEVFRTSTEEPKRDGIIWTYVKDMSEYMYFWKSPQTLIFDLPNQTNANLTGVYNTTLTATFLTLPTLSSQTPPATLILPISNGNTTSPSVFRVPENTARTTLKIPRNTNRAVFSLSATGQGDEEFWWSNVFTSSIATFAQSTPNGTLVPGTLLAGNSPFREVQVYMDGMLVGVQWPFPVIFTGGVILSLWNPVVGIDAFDLKEYEIDVSPFLGVLCDGGEHTFEIRVVGLDDNGVSASLSKNTTASWVVSGKLFLWTDEDANAVTTGDLPRAGRTDGLNIQMSQQTQRNSTGQNTALDYTLSVSRNLSLESTITTKKFGVQRMRWSQSLSHTDHGRYAQSGFNQINKITTEGTDIREGPMPSRYTYTYPLEANITVVQTVQDTNSTVFGSLTRSKNTTLVGSSVHPNSLLAFETLDRSRDAVRGLDSMAVNISQMGSGLLFKSEGKNVTRIEGNTTQSIRMSGVSRRGVLDANGMGDVEFFWREVGVTNGTIRKDKGRVIGMEINKNA</sequence>
<feature type="compositionally biased region" description="Basic and acidic residues" evidence="1">
    <location>
        <begin position="8"/>
        <end position="30"/>
    </location>
</feature>
<dbReference type="InterPro" id="IPR056948">
    <property type="entry name" value="PNGaseA_N"/>
</dbReference>
<evidence type="ECO:0000313" key="5">
    <source>
        <dbReference type="Proteomes" id="UP000696280"/>
    </source>
</evidence>
<organism evidence="4 5">
    <name type="scientific">Hymenoscyphus fraxineus</name>
    <dbReference type="NCBI Taxonomy" id="746836"/>
    <lineage>
        <taxon>Eukaryota</taxon>
        <taxon>Fungi</taxon>
        <taxon>Dikarya</taxon>
        <taxon>Ascomycota</taxon>
        <taxon>Pezizomycotina</taxon>
        <taxon>Leotiomycetes</taxon>
        <taxon>Helotiales</taxon>
        <taxon>Helotiaceae</taxon>
        <taxon>Hymenoscyphus</taxon>
    </lineage>
</organism>
<evidence type="ECO:0000313" key="4">
    <source>
        <dbReference type="EMBL" id="CAG8953813.1"/>
    </source>
</evidence>
<keyword evidence="5" id="KW-1185">Reference proteome</keyword>
<dbReference type="PANTHER" id="PTHR31104">
    <property type="entry name" value="PEPTIDE-N4-(N-ACETYL-BETA-GLUCOSAMINYL)ASPARAGINE AMIDASE A PROTEIN"/>
    <property type="match status" value="1"/>
</dbReference>